<dbReference type="AlphaFoldDB" id="A0A364V7Y1"/>
<evidence type="ECO:0000259" key="9">
    <source>
        <dbReference type="Pfam" id="PF13622"/>
    </source>
</evidence>
<comment type="subunit">
    <text evidence="2">Homotetramer.</text>
</comment>
<dbReference type="Gene3D" id="2.40.160.210">
    <property type="entry name" value="Acyl-CoA thioesterase, double hotdog domain"/>
    <property type="match status" value="1"/>
</dbReference>
<dbReference type="RefSeq" id="WP_113630204.1">
    <property type="nucleotide sequence ID" value="NZ_QHCV01000012.1"/>
</dbReference>
<comment type="similarity">
    <text evidence="1">Belongs to the C/M/P thioester hydrolase family.</text>
</comment>
<keyword evidence="11" id="KW-1185">Reference proteome</keyword>
<dbReference type="Pfam" id="PF02551">
    <property type="entry name" value="Acyl_CoA_thio"/>
    <property type="match status" value="1"/>
</dbReference>
<organism evidence="10 11">
    <name type="scientific">Corynebacterium heidelbergense</name>
    <dbReference type="NCBI Taxonomy" id="2055947"/>
    <lineage>
        <taxon>Bacteria</taxon>
        <taxon>Bacillati</taxon>
        <taxon>Actinomycetota</taxon>
        <taxon>Actinomycetes</taxon>
        <taxon>Mycobacteriales</taxon>
        <taxon>Corynebacteriaceae</taxon>
        <taxon>Corynebacterium</taxon>
    </lineage>
</organism>
<feature type="domain" description="Acyl-CoA thioesterase 2 C-terminal" evidence="8">
    <location>
        <begin position="184"/>
        <end position="286"/>
    </location>
</feature>
<protein>
    <recommendedName>
        <fullName evidence="6">Acyl-CoA thioesterase 2</fullName>
    </recommendedName>
    <alternativeName>
        <fullName evidence="7">Thioesterase II</fullName>
    </alternativeName>
</protein>
<dbReference type="Proteomes" id="UP000251577">
    <property type="component" value="Unassembled WGS sequence"/>
</dbReference>
<dbReference type="InterPro" id="IPR042171">
    <property type="entry name" value="Acyl-CoA_hotdog"/>
</dbReference>
<feature type="domain" description="Acyl-CoA thioesterase-like N-terminal HotDog" evidence="9">
    <location>
        <begin position="48"/>
        <end position="124"/>
    </location>
</feature>
<proteinExistence type="inferred from homology"/>
<evidence type="ECO:0000256" key="6">
    <source>
        <dbReference type="ARBA" id="ARBA00071120"/>
    </source>
</evidence>
<evidence type="ECO:0000256" key="7">
    <source>
        <dbReference type="ARBA" id="ARBA00079653"/>
    </source>
</evidence>
<evidence type="ECO:0000259" key="8">
    <source>
        <dbReference type="Pfam" id="PF02551"/>
    </source>
</evidence>
<comment type="caution">
    <text evidence="10">The sequence shown here is derived from an EMBL/GenBank/DDBJ whole genome shotgun (WGS) entry which is preliminary data.</text>
</comment>
<dbReference type="GO" id="GO:0006637">
    <property type="term" value="P:acyl-CoA metabolic process"/>
    <property type="evidence" value="ECO:0007669"/>
    <property type="project" value="InterPro"/>
</dbReference>
<dbReference type="EMBL" id="QHCV01000012">
    <property type="protein sequence ID" value="RAV32714.1"/>
    <property type="molecule type" value="Genomic_DNA"/>
</dbReference>
<evidence type="ECO:0000256" key="5">
    <source>
        <dbReference type="ARBA" id="ARBA00050943"/>
    </source>
</evidence>
<evidence type="ECO:0000256" key="2">
    <source>
        <dbReference type="ARBA" id="ARBA00011881"/>
    </source>
</evidence>
<gene>
    <name evidence="10" type="ORF">DLJ54_02060</name>
</gene>
<dbReference type="InterPro" id="IPR029069">
    <property type="entry name" value="HotDog_dom_sf"/>
</dbReference>
<dbReference type="FunFam" id="2.40.160.210:FF:000001">
    <property type="entry name" value="Acyl-CoA thioesterase II"/>
    <property type="match status" value="1"/>
</dbReference>
<dbReference type="Pfam" id="PF13622">
    <property type="entry name" value="4HBT_3"/>
    <property type="match status" value="1"/>
</dbReference>
<accession>A0A364V7Y1</accession>
<name>A0A364V7Y1_9CORY</name>
<dbReference type="GO" id="GO:0047617">
    <property type="term" value="F:fatty acyl-CoA hydrolase activity"/>
    <property type="evidence" value="ECO:0007669"/>
    <property type="project" value="UniProtKB-EC"/>
</dbReference>
<dbReference type="InterPro" id="IPR049449">
    <property type="entry name" value="TesB_ACOT8-like_N"/>
</dbReference>
<sequence length="310" mass="34484">MVGADNLRATQSEHRSAQSHPRILDVLDVERIDGDVFRGRVVPSTLRRTFGGQVAAQALVAATRTVQPEYGVHSLHAYFVAAGNSDLPILLTVTRIRDGRSFCSRSVEATQEGKPIFVMQASFHVSGDEGPEHSDAMRAVPDPEDVVVNRDDMTPVRRALLQEWSDWDIRILPADSYERNKYAASQQVVWFKSKAALPDDETLHVCTLAYMSDMTLLSSALVPHEDMQVQEASLDHAMWFLRPFRADEWLLYDQISPSAHAGRAITHGRIFNRQGQLVAIVTQEGLTRALLPGKHTVPWKDPGTSPGDPQ</sequence>
<dbReference type="PANTHER" id="PTHR11066:SF34">
    <property type="entry name" value="ACYL-COENZYME A THIOESTERASE 8"/>
    <property type="match status" value="1"/>
</dbReference>
<dbReference type="PANTHER" id="PTHR11066">
    <property type="entry name" value="ACYL-COA THIOESTERASE"/>
    <property type="match status" value="1"/>
</dbReference>
<dbReference type="SUPFAM" id="SSF54637">
    <property type="entry name" value="Thioesterase/thiol ester dehydrase-isomerase"/>
    <property type="match status" value="2"/>
</dbReference>
<reference evidence="10 11" key="1">
    <citation type="journal article" date="2018" name="Syst. Appl. Microbiol.">
        <title>Corynebacterium heidelbergense sp. nov., isolated from the preen glands of Egyptian geese (Alopochen aegyptiacus).</title>
        <authorList>
            <person name="Braun M.S."/>
            <person name="Wang E."/>
            <person name="Zimmermann S."/>
            <person name="Wink M."/>
        </authorList>
    </citation>
    <scope>NUCLEOTIDE SEQUENCE [LARGE SCALE GENOMIC DNA]</scope>
    <source>
        <strain evidence="10 11">647</strain>
    </source>
</reference>
<evidence type="ECO:0000256" key="3">
    <source>
        <dbReference type="ARBA" id="ARBA00022801"/>
    </source>
</evidence>
<dbReference type="GO" id="GO:0009062">
    <property type="term" value="P:fatty acid catabolic process"/>
    <property type="evidence" value="ECO:0007669"/>
    <property type="project" value="TreeGrafter"/>
</dbReference>
<dbReference type="InterPro" id="IPR003703">
    <property type="entry name" value="Acyl_CoA_thio"/>
</dbReference>
<evidence type="ECO:0000256" key="1">
    <source>
        <dbReference type="ARBA" id="ARBA00006538"/>
    </source>
</evidence>
<comment type="catalytic activity">
    <reaction evidence="5">
        <text>a fatty acyl-CoA + H2O = a fatty acid + CoA + H(+)</text>
        <dbReference type="Rhea" id="RHEA:16781"/>
        <dbReference type="ChEBI" id="CHEBI:15377"/>
        <dbReference type="ChEBI" id="CHEBI:15378"/>
        <dbReference type="ChEBI" id="CHEBI:28868"/>
        <dbReference type="ChEBI" id="CHEBI:57287"/>
        <dbReference type="ChEBI" id="CHEBI:77636"/>
        <dbReference type="EC" id="3.1.2.20"/>
    </reaction>
    <physiologicalReaction direction="left-to-right" evidence="5">
        <dbReference type="Rhea" id="RHEA:16782"/>
    </physiologicalReaction>
</comment>
<keyword evidence="3" id="KW-0378">Hydrolase</keyword>
<evidence type="ECO:0000256" key="4">
    <source>
        <dbReference type="ARBA" id="ARBA00023098"/>
    </source>
</evidence>
<dbReference type="CDD" id="cd03445">
    <property type="entry name" value="Thioesterase_II_repeat2"/>
    <property type="match status" value="1"/>
</dbReference>
<evidence type="ECO:0000313" key="11">
    <source>
        <dbReference type="Proteomes" id="UP000251577"/>
    </source>
</evidence>
<dbReference type="InterPro" id="IPR025652">
    <property type="entry name" value="TesB_C"/>
</dbReference>
<evidence type="ECO:0000313" key="10">
    <source>
        <dbReference type="EMBL" id="RAV32714.1"/>
    </source>
</evidence>
<keyword evidence="4" id="KW-0443">Lipid metabolism</keyword>
<dbReference type="CDD" id="cd03444">
    <property type="entry name" value="Thioesterase_II_repeat1"/>
    <property type="match status" value="1"/>
</dbReference>